<dbReference type="KEGG" id="mcys:MCB1EB_1798"/>
<evidence type="ECO:0000313" key="1">
    <source>
        <dbReference type="EMBL" id="BBE09959.1"/>
    </source>
</evidence>
<keyword evidence="2" id="KW-1185">Reference proteome</keyword>
<protein>
    <submittedName>
        <fullName evidence="1">Uncharacterized protein</fullName>
    </submittedName>
</protein>
<gene>
    <name evidence="1" type="ORF">MCB1EB_1798</name>
</gene>
<dbReference type="EMBL" id="AP018150">
    <property type="protein sequence ID" value="BBE09959.1"/>
    <property type="molecule type" value="Genomic_DNA"/>
</dbReference>
<dbReference type="Proteomes" id="UP000282597">
    <property type="component" value="Chromosome"/>
</dbReference>
<evidence type="ECO:0000313" key="2">
    <source>
        <dbReference type="Proteomes" id="UP000282597"/>
    </source>
</evidence>
<dbReference type="RefSeq" id="WP_045364938.1">
    <property type="nucleotide sequence ID" value="NZ_AP018150.1"/>
</dbReference>
<accession>A0A2Z6EWY4</accession>
<reference evidence="1 2" key="1">
    <citation type="journal article" date="2018" name="Microbes Environ.">
        <title>Comparative Genomic Insights into Endofungal Lifestyles of Two Bacterial Endosymbionts, Mycoavidus cysteinexigens and Burkholderia rhizoxinica.</title>
        <authorList>
            <person name="Sharmin D."/>
            <person name="Guo Y."/>
            <person name="Nishizawa T."/>
            <person name="Ohshima S."/>
            <person name="Sato Y."/>
            <person name="Takashima Y."/>
            <person name="Narisawa K."/>
            <person name="Ohta H."/>
        </authorList>
    </citation>
    <scope>NUCLEOTIDE SEQUENCE [LARGE SCALE GENOMIC DNA]</scope>
    <source>
        <strain evidence="1 2">B1-EB</strain>
    </source>
</reference>
<organism evidence="1 2">
    <name type="scientific">Mycoavidus cysteinexigens</name>
    <dbReference type="NCBI Taxonomy" id="1553431"/>
    <lineage>
        <taxon>Bacteria</taxon>
        <taxon>Pseudomonadati</taxon>
        <taxon>Pseudomonadota</taxon>
        <taxon>Betaproteobacteria</taxon>
        <taxon>Burkholderiales</taxon>
        <taxon>Burkholderiaceae</taxon>
        <taxon>Mycoavidus</taxon>
    </lineage>
</organism>
<name>A0A2Z6EWY4_9BURK</name>
<dbReference type="AlphaFoldDB" id="A0A2Z6EWY4"/>
<sequence length="192" mass="22902">MELQKRKIGGAKTSRSETVTVRLEPKLRYFAELAARRQRRTLSSFIEWTIQKELEKFYLEEPSEHSKGVTMVDSMHKLWDVDEEVRFIKLGLYFPDLMTHEEQIVWKLIRENGALWYGAYTGLNKEWIWRIEEKSLDYDLLRDHWPIFFSVARGERDRSVLPEWERFNPNPNSNPCVVDDIGFFGPEDDVPF</sequence>
<proteinExistence type="predicted"/>